<evidence type="ECO:0000256" key="1">
    <source>
        <dbReference type="ARBA" id="ARBA00023125"/>
    </source>
</evidence>
<gene>
    <name evidence="4" type="ORF">GCM10010841_15540</name>
</gene>
<protein>
    <submittedName>
        <fullName evidence="4">TetR family transcriptional regulator</fullName>
    </submittedName>
</protein>
<dbReference type="RefSeq" id="WP_188903098.1">
    <property type="nucleotide sequence ID" value="NZ_BMOM01000009.1"/>
</dbReference>
<organism evidence="4 5">
    <name type="scientific">Deinococcus aerophilus</name>
    <dbReference type="NCBI Taxonomy" id="522488"/>
    <lineage>
        <taxon>Bacteria</taxon>
        <taxon>Thermotogati</taxon>
        <taxon>Deinococcota</taxon>
        <taxon>Deinococci</taxon>
        <taxon>Deinococcales</taxon>
        <taxon>Deinococcaceae</taxon>
        <taxon>Deinococcus</taxon>
    </lineage>
</organism>
<accession>A0ABQ2GRP0</accession>
<evidence type="ECO:0000313" key="5">
    <source>
        <dbReference type="Proteomes" id="UP000661918"/>
    </source>
</evidence>
<dbReference type="PRINTS" id="PR00455">
    <property type="entry name" value="HTHTETR"/>
</dbReference>
<keyword evidence="1 2" id="KW-0238">DNA-binding</keyword>
<reference evidence="5" key="1">
    <citation type="journal article" date="2019" name="Int. J. Syst. Evol. Microbiol.">
        <title>The Global Catalogue of Microorganisms (GCM) 10K type strain sequencing project: providing services to taxonomists for standard genome sequencing and annotation.</title>
        <authorList>
            <consortium name="The Broad Institute Genomics Platform"/>
            <consortium name="The Broad Institute Genome Sequencing Center for Infectious Disease"/>
            <person name="Wu L."/>
            <person name="Ma J."/>
        </authorList>
    </citation>
    <scope>NUCLEOTIDE SEQUENCE [LARGE SCALE GENOMIC DNA]</scope>
    <source>
        <strain evidence="5">JCM 15443</strain>
    </source>
</reference>
<proteinExistence type="predicted"/>
<dbReference type="Gene3D" id="1.10.357.10">
    <property type="entry name" value="Tetracycline Repressor, domain 2"/>
    <property type="match status" value="1"/>
</dbReference>
<dbReference type="InterPro" id="IPR001647">
    <property type="entry name" value="HTH_TetR"/>
</dbReference>
<dbReference type="InterPro" id="IPR050109">
    <property type="entry name" value="HTH-type_TetR-like_transc_reg"/>
</dbReference>
<dbReference type="PANTHER" id="PTHR30055:SF184">
    <property type="entry name" value="HTH-TYPE TRANSCRIPTIONAL REGULATOR ETHR"/>
    <property type="match status" value="1"/>
</dbReference>
<feature type="domain" description="HTH tetR-type" evidence="3">
    <location>
        <begin position="16"/>
        <end position="76"/>
    </location>
</feature>
<dbReference type="Pfam" id="PF00440">
    <property type="entry name" value="TetR_N"/>
    <property type="match status" value="1"/>
</dbReference>
<dbReference type="EMBL" id="BMOM01000009">
    <property type="protein sequence ID" value="GGM08083.1"/>
    <property type="molecule type" value="Genomic_DNA"/>
</dbReference>
<feature type="DNA-binding region" description="H-T-H motif" evidence="2">
    <location>
        <begin position="39"/>
        <end position="58"/>
    </location>
</feature>
<dbReference type="PANTHER" id="PTHR30055">
    <property type="entry name" value="HTH-TYPE TRANSCRIPTIONAL REGULATOR RUTR"/>
    <property type="match status" value="1"/>
</dbReference>
<evidence type="ECO:0000313" key="4">
    <source>
        <dbReference type="EMBL" id="GGM08083.1"/>
    </source>
</evidence>
<comment type="caution">
    <text evidence="4">The sequence shown here is derived from an EMBL/GenBank/DDBJ whole genome shotgun (WGS) entry which is preliminary data.</text>
</comment>
<evidence type="ECO:0000259" key="3">
    <source>
        <dbReference type="PROSITE" id="PS50977"/>
    </source>
</evidence>
<dbReference type="PROSITE" id="PS50977">
    <property type="entry name" value="HTH_TETR_2"/>
    <property type="match status" value="1"/>
</dbReference>
<dbReference type="SUPFAM" id="SSF46689">
    <property type="entry name" value="Homeodomain-like"/>
    <property type="match status" value="1"/>
</dbReference>
<dbReference type="InterPro" id="IPR009057">
    <property type="entry name" value="Homeodomain-like_sf"/>
</dbReference>
<dbReference type="Proteomes" id="UP000661918">
    <property type="component" value="Unassembled WGS sequence"/>
</dbReference>
<name>A0ABQ2GRP0_9DEIO</name>
<evidence type="ECO:0000256" key="2">
    <source>
        <dbReference type="PROSITE-ProRule" id="PRU00335"/>
    </source>
</evidence>
<keyword evidence="5" id="KW-1185">Reference proteome</keyword>
<sequence>MAATSPPPIARRLSAEDRREQILETASALFIERGFEAVGMNDIAHELQTSRPTVYTYFTSTEDMLRALLQGRLPAMWERLRPILPASGEFRAGTFSALFLALLHERELLLLLHSGGGPIFREQRGHFLRQLGGWLKPYRRAEARQPGVLHLITLLLEAALVEAVRTEQNPEDLQAQAHAVGQFIAGGVAALASETGGSWPGQDAPPISPPQ</sequence>